<dbReference type="AlphaFoldDB" id="A0ABD2KCA8"/>
<proteinExistence type="predicted"/>
<gene>
    <name evidence="2" type="ORF">niasHS_000402</name>
</gene>
<comment type="caution">
    <text evidence="2">The sequence shown here is derived from an EMBL/GenBank/DDBJ whole genome shotgun (WGS) entry which is preliminary data.</text>
</comment>
<sequence length="236" mass="27162">MVFGDPWGWHLLSRDGLFRRIWTLQGGVPLTLALFLFPFLNFKSLTFFMNFKGMGIISICYLMCFTILKAIECKFNFDFFDPTSEHCETFQLEIARPQRHFGTRIFFHNAILTILRNQNNPVNNSRDLLVGYALSAFCYILIGSLFFLAFPTFRDCIADHWRHAQCRRSCLSALPNAYRPSSAHVPHPCPVHAILAAFTSFSFFYVVLIDLAILSVALSLMFYPHVGAMQGRLRIR</sequence>
<feature type="transmembrane region" description="Helical" evidence="1">
    <location>
        <begin position="21"/>
        <end position="41"/>
    </location>
</feature>
<keyword evidence="3" id="KW-1185">Reference proteome</keyword>
<name>A0ABD2KCA8_HETSC</name>
<dbReference type="Proteomes" id="UP001620645">
    <property type="component" value="Unassembled WGS sequence"/>
</dbReference>
<keyword evidence="1" id="KW-0472">Membrane</keyword>
<evidence type="ECO:0000256" key="1">
    <source>
        <dbReference type="SAM" id="Phobius"/>
    </source>
</evidence>
<reference evidence="2 3" key="1">
    <citation type="submission" date="2024-10" db="EMBL/GenBank/DDBJ databases">
        <authorList>
            <person name="Kim D."/>
        </authorList>
    </citation>
    <scope>NUCLEOTIDE SEQUENCE [LARGE SCALE GENOMIC DNA]</scope>
    <source>
        <strain evidence="2">Taebaek</strain>
    </source>
</reference>
<feature type="transmembrane region" description="Helical" evidence="1">
    <location>
        <begin position="129"/>
        <end position="150"/>
    </location>
</feature>
<evidence type="ECO:0000313" key="2">
    <source>
        <dbReference type="EMBL" id="KAL3100511.1"/>
    </source>
</evidence>
<organism evidence="2 3">
    <name type="scientific">Heterodera schachtii</name>
    <name type="common">Sugarbeet cyst nematode worm</name>
    <name type="synonym">Tylenchus schachtii</name>
    <dbReference type="NCBI Taxonomy" id="97005"/>
    <lineage>
        <taxon>Eukaryota</taxon>
        <taxon>Metazoa</taxon>
        <taxon>Ecdysozoa</taxon>
        <taxon>Nematoda</taxon>
        <taxon>Chromadorea</taxon>
        <taxon>Rhabditida</taxon>
        <taxon>Tylenchina</taxon>
        <taxon>Tylenchomorpha</taxon>
        <taxon>Tylenchoidea</taxon>
        <taxon>Heteroderidae</taxon>
        <taxon>Heteroderinae</taxon>
        <taxon>Heterodera</taxon>
    </lineage>
</organism>
<feature type="transmembrane region" description="Helical" evidence="1">
    <location>
        <begin position="47"/>
        <end position="68"/>
    </location>
</feature>
<feature type="transmembrane region" description="Helical" evidence="1">
    <location>
        <begin position="203"/>
        <end position="226"/>
    </location>
</feature>
<evidence type="ECO:0008006" key="4">
    <source>
        <dbReference type="Google" id="ProtNLM"/>
    </source>
</evidence>
<protein>
    <recommendedName>
        <fullName evidence="4">Amino acid transporter transmembrane domain-containing protein</fullName>
    </recommendedName>
</protein>
<keyword evidence="1" id="KW-0812">Transmembrane</keyword>
<keyword evidence="1" id="KW-1133">Transmembrane helix</keyword>
<accession>A0ABD2KCA8</accession>
<dbReference type="EMBL" id="JBICCN010000029">
    <property type="protein sequence ID" value="KAL3100511.1"/>
    <property type="molecule type" value="Genomic_DNA"/>
</dbReference>
<evidence type="ECO:0000313" key="3">
    <source>
        <dbReference type="Proteomes" id="UP001620645"/>
    </source>
</evidence>